<protein>
    <submittedName>
        <fullName evidence="2">Uncharacterized protein</fullName>
    </submittedName>
</protein>
<dbReference type="Proteomes" id="UP000028045">
    <property type="component" value="Unassembled WGS sequence"/>
</dbReference>
<accession>A0A084B2F4</accession>
<feature type="compositionally biased region" description="Low complexity" evidence="1">
    <location>
        <begin position="151"/>
        <end position="162"/>
    </location>
</feature>
<feature type="region of interest" description="Disordered" evidence="1">
    <location>
        <begin position="1"/>
        <end position="222"/>
    </location>
</feature>
<sequence>MTLETDQQGQLVRWVGNREPLAKKRKAPDESDEAQKRLRVQPQFPAIYDPQEVAGGLAMQNSRDEQSGDGDVEMGDAPEMEDDPASNSQLADVLRSNNSFPNDQSSDSQALGAVTAFSNRHQPSFGNHDPSPAPQNANRFTNQQPNTNDRPPAFSFSSSQPPTAVSFGSPQGSTRNFSEAQQSPSSNSSTAFPRQTFGFGNHGATSLSHDHRAAGNGSAGFNNRQLAPFQRLETIEESSSHVSEVSQYQAPRSAATGTLGDVINQRRAVQHNFSAIGSVTSRTRNERTVTSRQYNPGGYDEVTERTVTESEGEFLAGVNQSGQFVSSSNMLPSRSQQSSLQHSHPSPGFDGSLSTAGDLNDYLRFLAEWGGQRRNGF</sequence>
<dbReference type="EMBL" id="KL648207">
    <property type="protein sequence ID" value="KEY71733.1"/>
    <property type="molecule type" value="Genomic_DNA"/>
</dbReference>
<name>A0A084B2F4_STACB</name>
<feature type="compositionally biased region" description="Polar residues" evidence="1">
    <location>
        <begin position="85"/>
        <end position="109"/>
    </location>
</feature>
<organism evidence="2 3">
    <name type="scientific">Stachybotrys chartarum (strain CBS 109288 / IBT 7711)</name>
    <name type="common">Toxic black mold</name>
    <name type="synonym">Stilbospora chartarum</name>
    <dbReference type="NCBI Taxonomy" id="1280523"/>
    <lineage>
        <taxon>Eukaryota</taxon>
        <taxon>Fungi</taxon>
        <taxon>Dikarya</taxon>
        <taxon>Ascomycota</taxon>
        <taxon>Pezizomycotina</taxon>
        <taxon>Sordariomycetes</taxon>
        <taxon>Hypocreomycetidae</taxon>
        <taxon>Hypocreales</taxon>
        <taxon>Stachybotryaceae</taxon>
        <taxon>Stachybotrys</taxon>
    </lineage>
</organism>
<keyword evidence="3" id="KW-1185">Reference proteome</keyword>
<feature type="compositionally biased region" description="Polar residues" evidence="1">
    <location>
        <begin position="116"/>
        <end position="125"/>
    </location>
</feature>
<dbReference type="OrthoDB" id="10396833at2759"/>
<evidence type="ECO:0000313" key="2">
    <source>
        <dbReference type="EMBL" id="KEY71733.1"/>
    </source>
</evidence>
<dbReference type="HOGENOM" id="CLU_062294_0_0_1"/>
<feature type="compositionally biased region" description="Polar residues" evidence="1">
    <location>
        <begin position="1"/>
        <end position="10"/>
    </location>
</feature>
<feature type="region of interest" description="Disordered" evidence="1">
    <location>
        <begin position="325"/>
        <end position="353"/>
    </location>
</feature>
<gene>
    <name evidence="2" type="ORF">S7711_10650</name>
</gene>
<evidence type="ECO:0000313" key="3">
    <source>
        <dbReference type="Proteomes" id="UP000028045"/>
    </source>
</evidence>
<feature type="compositionally biased region" description="Polar residues" evidence="1">
    <location>
        <begin position="134"/>
        <end position="149"/>
    </location>
</feature>
<proteinExistence type="predicted"/>
<feature type="compositionally biased region" description="Acidic residues" evidence="1">
    <location>
        <begin position="67"/>
        <end position="84"/>
    </location>
</feature>
<feature type="compositionally biased region" description="Polar residues" evidence="1">
    <location>
        <begin position="166"/>
        <end position="176"/>
    </location>
</feature>
<feature type="compositionally biased region" description="Basic and acidic residues" evidence="1">
    <location>
        <begin position="27"/>
        <end position="36"/>
    </location>
</feature>
<feature type="compositionally biased region" description="Low complexity" evidence="1">
    <location>
        <begin position="177"/>
        <end position="193"/>
    </location>
</feature>
<dbReference type="AlphaFoldDB" id="A0A084B2F4"/>
<feature type="compositionally biased region" description="Low complexity" evidence="1">
    <location>
        <begin position="331"/>
        <end position="347"/>
    </location>
</feature>
<reference evidence="2 3" key="1">
    <citation type="journal article" date="2014" name="BMC Genomics">
        <title>Comparative genome sequencing reveals chemotype-specific gene clusters in the toxigenic black mold Stachybotrys.</title>
        <authorList>
            <person name="Semeiks J."/>
            <person name="Borek D."/>
            <person name="Otwinowski Z."/>
            <person name="Grishin N.V."/>
        </authorList>
    </citation>
    <scope>NUCLEOTIDE SEQUENCE [LARGE SCALE GENOMIC DNA]</scope>
    <source>
        <strain evidence="3">CBS 109288 / IBT 7711</strain>
    </source>
</reference>
<evidence type="ECO:0000256" key="1">
    <source>
        <dbReference type="SAM" id="MobiDB-lite"/>
    </source>
</evidence>